<name>A0AAD4WVA0_PRUDU</name>
<organism evidence="1 2">
    <name type="scientific">Prunus dulcis</name>
    <name type="common">Almond</name>
    <name type="synonym">Amygdalus dulcis</name>
    <dbReference type="NCBI Taxonomy" id="3755"/>
    <lineage>
        <taxon>Eukaryota</taxon>
        <taxon>Viridiplantae</taxon>
        <taxon>Streptophyta</taxon>
        <taxon>Embryophyta</taxon>
        <taxon>Tracheophyta</taxon>
        <taxon>Spermatophyta</taxon>
        <taxon>Magnoliopsida</taxon>
        <taxon>eudicotyledons</taxon>
        <taxon>Gunneridae</taxon>
        <taxon>Pentapetalae</taxon>
        <taxon>rosids</taxon>
        <taxon>fabids</taxon>
        <taxon>Rosales</taxon>
        <taxon>Rosaceae</taxon>
        <taxon>Amygdaloideae</taxon>
        <taxon>Amygdaleae</taxon>
        <taxon>Prunus</taxon>
    </lineage>
</organism>
<dbReference type="EMBL" id="JAJFAZ020000001">
    <property type="protein sequence ID" value="KAI5348932.1"/>
    <property type="molecule type" value="Genomic_DNA"/>
</dbReference>
<reference evidence="1 2" key="1">
    <citation type="journal article" date="2022" name="G3 (Bethesda)">
        <title>Whole-genome sequence and methylome profiling of the almond [Prunus dulcis (Mill.) D.A. Webb] cultivar 'Nonpareil'.</title>
        <authorList>
            <person name="D'Amico-Willman K.M."/>
            <person name="Ouma W.Z."/>
            <person name="Meulia T."/>
            <person name="Sideli G.M."/>
            <person name="Gradziel T.M."/>
            <person name="Fresnedo-Ramirez J."/>
        </authorList>
    </citation>
    <scope>NUCLEOTIDE SEQUENCE [LARGE SCALE GENOMIC DNA]</scope>
    <source>
        <strain evidence="1">Clone GOH B32 T37-40</strain>
    </source>
</reference>
<evidence type="ECO:0008006" key="3">
    <source>
        <dbReference type="Google" id="ProtNLM"/>
    </source>
</evidence>
<evidence type="ECO:0000313" key="1">
    <source>
        <dbReference type="EMBL" id="KAI5348932.1"/>
    </source>
</evidence>
<sequence length="246" mass="28033">MAVFYGDFMPLLLENVCYLSILVGSFREFFEPKTDCSGFNMGYCRLQNIYFIHQLKEVTIELSIGSNGIQFAKYVLEHAQNLKKITVFHSPQQSKAVTIESSSLKSFSFVHSTVSCGLILSISGEKLEDILIDSDFLSTCKNLLNIFAPKYLKWSGDVLIHQVIFGKFMCIEKAELFLMPEADDVKILSEVLCRENRVEACSKQRDYVPCVVVLIWDIADCKTFRARGFRRPLGPGRDKMVSDYKD</sequence>
<comment type="caution">
    <text evidence="1">The sequence shown here is derived from an EMBL/GenBank/DDBJ whole genome shotgun (WGS) entry which is preliminary data.</text>
</comment>
<protein>
    <recommendedName>
        <fullName evidence="3">FBD domain-containing protein</fullName>
    </recommendedName>
</protein>
<keyword evidence="2" id="KW-1185">Reference proteome</keyword>
<gene>
    <name evidence="1" type="ORF">L3X38_001819</name>
</gene>
<evidence type="ECO:0000313" key="2">
    <source>
        <dbReference type="Proteomes" id="UP001054821"/>
    </source>
</evidence>
<dbReference type="Proteomes" id="UP001054821">
    <property type="component" value="Chromosome 1"/>
</dbReference>
<dbReference type="AlphaFoldDB" id="A0AAD4WVA0"/>
<proteinExistence type="predicted"/>
<accession>A0AAD4WVA0</accession>